<proteinExistence type="inferred from homology"/>
<comment type="subcellular location">
    <subcellularLocation>
        <location evidence="1">Cytoplasm</location>
    </subcellularLocation>
</comment>
<dbReference type="GO" id="GO:0008760">
    <property type="term" value="F:UDP-N-acetylglucosamine 1-carboxyvinyltransferase activity"/>
    <property type="evidence" value="ECO:0007669"/>
    <property type="project" value="UniProtKB-EC"/>
</dbReference>
<gene>
    <name evidence="17" type="ORF">ACFOUV_15180</name>
</gene>
<name>A0ABV8H1T7_9BACI</name>
<evidence type="ECO:0000259" key="16">
    <source>
        <dbReference type="Pfam" id="PF00275"/>
    </source>
</evidence>
<keyword evidence="18" id="KW-1185">Reference proteome</keyword>
<evidence type="ECO:0000256" key="2">
    <source>
        <dbReference type="ARBA" id="ARBA00004752"/>
    </source>
</evidence>
<keyword evidence="6" id="KW-0133">Cell shape</keyword>
<dbReference type="Gene3D" id="3.65.10.10">
    <property type="entry name" value="Enolpyruvate transferase domain"/>
    <property type="match status" value="2"/>
</dbReference>
<organism evidence="17 18">
    <name type="scientific">Oceanobacillus longus</name>
    <dbReference type="NCBI Taxonomy" id="930120"/>
    <lineage>
        <taxon>Bacteria</taxon>
        <taxon>Bacillati</taxon>
        <taxon>Bacillota</taxon>
        <taxon>Bacilli</taxon>
        <taxon>Bacillales</taxon>
        <taxon>Bacillaceae</taxon>
        <taxon>Oceanobacillus</taxon>
    </lineage>
</organism>
<evidence type="ECO:0000256" key="4">
    <source>
        <dbReference type="ARBA" id="ARBA00022618"/>
    </source>
</evidence>
<comment type="catalytic activity">
    <reaction evidence="15">
        <text>phosphoenolpyruvate + UDP-N-acetyl-alpha-D-glucosamine = UDP-N-acetyl-3-O-(1-carboxyvinyl)-alpha-D-glucosamine + phosphate</text>
        <dbReference type="Rhea" id="RHEA:18681"/>
        <dbReference type="ChEBI" id="CHEBI:43474"/>
        <dbReference type="ChEBI" id="CHEBI:57705"/>
        <dbReference type="ChEBI" id="CHEBI:58702"/>
        <dbReference type="ChEBI" id="CHEBI:68483"/>
        <dbReference type="EC" id="2.5.1.7"/>
    </reaction>
</comment>
<dbReference type="Proteomes" id="UP001595772">
    <property type="component" value="Unassembled WGS sequence"/>
</dbReference>
<dbReference type="InterPro" id="IPR013792">
    <property type="entry name" value="RNA3'P_cycl/enolpyr_Trfase_a/b"/>
</dbReference>
<evidence type="ECO:0000256" key="9">
    <source>
        <dbReference type="ARBA" id="ARBA00023316"/>
    </source>
</evidence>
<dbReference type="PANTHER" id="PTHR43783">
    <property type="entry name" value="UDP-N-ACETYLGLUCOSAMINE 1-CARBOXYVINYLTRANSFERASE"/>
    <property type="match status" value="1"/>
</dbReference>
<evidence type="ECO:0000256" key="15">
    <source>
        <dbReference type="ARBA" id="ARBA00047527"/>
    </source>
</evidence>
<evidence type="ECO:0000256" key="12">
    <source>
        <dbReference type="ARBA" id="ARBA00039754"/>
    </source>
</evidence>
<dbReference type="InterPro" id="IPR001986">
    <property type="entry name" value="Enolpyruvate_Tfrase_dom"/>
</dbReference>
<dbReference type="InterPro" id="IPR036968">
    <property type="entry name" value="Enolpyruvate_Tfrase_sf"/>
</dbReference>
<evidence type="ECO:0000256" key="3">
    <source>
        <dbReference type="ARBA" id="ARBA00022490"/>
    </source>
</evidence>
<dbReference type="RefSeq" id="WP_379497628.1">
    <property type="nucleotide sequence ID" value="NZ_JBHSAO010000011.1"/>
</dbReference>
<dbReference type="CDD" id="cd01555">
    <property type="entry name" value="UdpNAET"/>
    <property type="match status" value="1"/>
</dbReference>
<evidence type="ECO:0000256" key="7">
    <source>
        <dbReference type="ARBA" id="ARBA00022984"/>
    </source>
</evidence>
<keyword evidence="9" id="KW-0961">Cell wall biogenesis/degradation</keyword>
<dbReference type="SUPFAM" id="SSF55205">
    <property type="entry name" value="EPT/RTPC-like"/>
    <property type="match status" value="1"/>
</dbReference>
<evidence type="ECO:0000256" key="1">
    <source>
        <dbReference type="ARBA" id="ARBA00004496"/>
    </source>
</evidence>
<reference evidence="18" key="1">
    <citation type="journal article" date="2019" name="Int. J. Syst. Evol. Microbiol.">
        <title>The Global Catalogue of Microorganisms (GCM) 10K type strain sequencing project: providing services to taxonomists for standard genome sequencing and annotation.</title>
        <authorList>
            <consortium name="The Broad Institute Genomics Platform"/>
            <consortium name="The Broad Institute Genome Sequencing Center for Infectious Disease"/>
            <person name="Wu L."/>
            <person name="Ma J."/>
        </authorList>
    </citation>
    <scope>NUCLEOTIDE SEQUENCE [LARGE SCALE GENOMIC DNA]</scope>
    <source>
        <strain evidence="18">IBRC-M 10703</strain>
    </source>
</reference>
<evidence type="ECO:0000256" key="6">
    <source>
        <dbReference type="ARBA" id="ARBA00022960"/>
    </source>
</evidence>
<comment type="similarity">
    <text evidence="10">Belongs to the EPSP synthase family. MurA subfamily.</text>
</comment>
<evidence type="ECO:0000256" key="5">
    <source>
        <dbReference type="ARBA" id="ARBA00022679"/>
    </source>
</evidence>
<dbReference type="Pfam" id="PF00275">
    <property type="entry name" value="EPSP_synthase"/>
    <property type="match status" value="1"/>
</dbReference>
<keyword evidence="8" id="KW-0131">Cell cycle</keyword>
<accession>A0ABV8H1T7</accession>
<evidence type="ECO:0000313" key="18">
    <source>
        <dbReference type="Proteomes" id="UP001595772"/>
    </source>
</evidence>
<keyword evidence="3" id="KW-0963">Cytoplasm</keyword>
<evidence type="ECO:0000256" key="11">
    <source>
        <dbReference type="ARBA" id="ARBA00039108"/>
    </source>
</evidence>
<keyword evidence="5 17" id="KW-0808">Transferase</keyword>
<comment type="pathway">
    <text evidence="2">Cell wall biogenesis; peptidoglycan biosynthesis.</text>
</comment>
<evidence type="ECO:0000256" key="13">
    <source>
        <dbReference type="ARBA" id="ARBA00042443"/>
    </source>
</evidence>
<evidence type="ECO:0000256" key="10">
    <source>
        <dbReference type="ARBA" id="ARBA00038367"/>
    </source>
</evidence>
<comment type="caution">
    <text evidence="17">The sequence shown here is derived from an EMBL/GenBank/DDBJ whole genome shotgun (WGS) entry which is preliminary data.</text>
</comment>
<keyword evidence="4" id="KW-0132">Cell division</keyword>
<evidence type="ECO:0000256" key="8">
    <source>
        <dbReference type="ARBA" id="ARBA00023306"/>
    </source>
</evidence>
<dbReference type="EMBL" id="JBHSAO010000011">
    <property type="protein sequence ID" value="MFC4025136.1"/>
    <property type="molecule type" value="Genomic_DNA"/>
</dbReference>
<dbReference type="NCBIfam" id="NF006873">
    <property type="entry name" value="PRK09369.1"/>
    <property type="match status" value="1"/>
</dbReference>
<dbReference type="PANTHER" id="PTHR43783:SF1">
    <property type="entry name" value="UDP-N-ACETYLGLUCOSAMINE 1-CARBOXYVINYLTRANSFERASE"/>
    <property type="match status" value="1"/>
</dbReference>
<keyword evidence="7" id="KW-0573">Peptidoglycan synthesis</keyword>
<sequence length="426" mass="46083">MTSLNLKAQSIQEYVVQGGNELFGEVLLSGAKNAALPMIAAACMGEEYTTLKNVPMKLRDINILIGILRELGADIHIDETSVSCRRGNFPNQKVAPQIASEIRYSLLLLGLTAALREELELPLPGGCKIGNRKYDLHVLGMKKLGAKVEENDRGIYLQSDTLKGSNIEFYLPTTSGTENVMIASVLAEGKTTILNANTRPEVIQLADLLNAMGAKVTCSNRVVKVEGQSRIRGGVEVSVMPGWDEAVTYAVAAGVTGGEIYIPNFNTTFIKEDVRYLNMAGVKVFEWGTSLYVSGKDKKNKFDLFTAPYPGINSDMQPIFATLALAANGISTIADLRFTDRFQYVEELKKFDANISAFGNTAIISGGKQLKGASVKATDLRGGAACILTGLFAEGETIISNIDQINRGYENIHEKLSSIGANIKLK</sequence>
<evidence type="ECO:0000313" key="17">
    <source>
        <dbReference type="EMBL" id="MFC4025136.1"/>
    </source>
</evidence>
<feature type="domain" description="Enolpyruvate transferase" evidence="16">
    <location>
        <begin position="16"/>
        <end position="416"/>
    </location>
</feature>
<evidence type="ECO:0000256" key="14">
    <source>
        <dbReference type="ARBA" id="ARBA00042842"/>
    </source>
</evidence>
<dbReference type="EC" id="2.5.1.7" evidence="11"/>
<dbReference type="InterPro" id="IPR005750">
    <property type="entry name" value="UDP_GlcNAc_COvinyl_MurA"/>
</dbReference>
<protein>
    <recommendedName>
        <fullName evidence="12">UDP-N-acetylglucosamine 1-carboxyvinyltransferase</fullName>
        <ecNumber evidence="11">2.5.1.7</ecNumber>
    </recommendedName>
    <alternativeName>
        <fullName evidence="13">Enoylpyruvate transferase</fullName>
    </alternativeName>
    <alternativeName>
        <fullName evidence="14">UDP-N-acetylglucosamine enolpyruvyl transferase</fullName>
    </alternativeName>
</protein>
<dbReference type="InterPro" id="IPR050068">
    <property type="entry name" value="MurA_subfamily"/>
</dbReference>